<name>A0A397HWE6_9GLOM</name>
<evidence type="ECO:0000313" key="2">
    <source>
        <dbReference type="Proteomes" id="UP000266861"/>
    </source>
</evidence>
<sequence>MDQLNSEKSSPREIHVGVGRKISGIRTGFTTSLDSEYDIEQENIANKHYKISYNYIVETTWRHAIKKRAF</sequence>
<dbReference type="Proteomes" id="UP000266861">
    <property type="component" value="Unassembled WGS sequence"/>
</dbReference>
<keyword evidence="2" id="KW-1185">Reference proteome</keyword>
<dbReference type="EMBL" id="PQFF01000274">
    <property type="protein sequence ID" value="RHZ67571.1"/>
    <property type="molecule type" value="Genomic_DNA"/>
</dbReference>
<proteinExistence type="predicted"/>
<evidence type="ECO:0000313" key="1">
    <source>
        <dbReference type="EMBL" id="RHZ67571.1"/>
    </source>
</evidence>
<protein>
    <submittedName>
        <fullName evidence="1">Uncharacterized protein</fullName>
    </submittedName>
</protein>
<comment type="caution">
    <text evidence="1">The sequence shown here is derived from an EMBL/GenBank/DDBJ whole genome shotgun (WGS) entry which is preliminary data.</text>
</comment>
<organism evidence="1 2">
    <name type="scientific">Diversispora epigaea</name>
    <dbReference type="NCBI Taxonomy" id="1348612"/>
    <lineage>
        <taxon>Eukaryota</taxon>
        <taxon>Fungi</taxon>
        <taxon>Fungi incertae sedis</taxon>
        <taxon>Mucoromycota</taxon>
        <taxon>Glomeromycotina</taxon>
        <taxon>Glomeromycetes</taxon>
        <taxon>Diversisporales</taxon>
        <taxon>Diversisporaceae</taxon>
        <taxon>Diversispora</taxon>
    </lineage>
</organism>
<reference evidence="1 2" key="1">
    <citation type="submission" date="2018-08" db="EMBL/GenBank/DDBJ databases">
        <title>Genome and evolution of the arbuscular mycorrhizal fungus Diversispora epigaea (formerly Glomus versiforme) and its bacterial endosymbionts.</title>
        <authorList>
            <person name="Sun X."/>
            <person name="Fei Z."/>
            <person name="Harrison M."/>
        </authorList>
    </citation>
    <scope>NUCLEOTIDE SEQUENCE [LARGE SCALE GENOMIC DNA]</scope>
    <source>
        <strain evidence="1 2">IT104</strain>
    </source>
</reference>
<accession>A0A397HWE6</accession>
<gene>
    <name evidence="1" type="ORF">Glove_300g20</name>
</gene>
<dbReference type="AlphaFoldDB" id="A0A397HWE6"/>